<dbReference type="RefSeq" id="WP_019459558.1">
    <property type="nucleotide sequence ID" value="NZ_AP031462.1"/>
</dbReference>
<keyword evidence="2" id="KW-0479">Metal-binding</keyword>
<evidence type="ECO:0000313" key="3">
    <source>
        <dbReference type="EMBL" id="ONH83855.1"/>
    </source>
</evidence>
<dbReference type="GO" id="GO:0042586">
    <property type="term" value="F:peptide deformylase activity"/>
    <property type="evidence" value="ECO:0007669"/>
    <property type="project" value="UniProtKB-UniRule"/>
</dbReference>
<dbReference type="PIRSF" id="PIRSF004749">
    <property type="entry name" value="Pep_def"/>
    <property type="match status" value="1"/>
</dbReference>
<comment type="catalytic activity">
    <reaction evidence="2">
        <text>N-terminal N-formyl-L-methionyl-[peptide] + H2O = N-terminal L-methionyl-[peptide] + formate</text>
        <dbReference type="Rhea" id="RHEA:24420"/>
        <dbReference type="Rhea" id="RHEA-COMP:10639"/>
        <dbReference type="Rhea" id="RHEA-COMP:10640"/>
        <dbReference type="ChEBI" id="CHEBI:15377"/>
        <dbReference type="ChEBI" id="CHEBI:15740"/>
        <dbReference type="ChEBI" id="CHEBI:49298"/>
        <dbReference type="ChEBI" id="CHEBI:64731"/>
        <dbReference type="EC" id="3.5.1.88"/>
    </reaction>
</comment>
<dbReference type="SUPFAM" id="SSF56420">
    <property type="entry name" value="Peptide deformylase"/>
    <property type="match status" value="1"/>
</dbReference>
<evidence type="ECO:0000256" key="2">
    <source>
        <dbReference type="HAMAP-Rule" id="MF_00163"/>
    </source>
</evidence>
<dbReference type="InterPro" id="IPR023635">
    <property type="entry name" value="Peptide_deformylase"/>
</dbReference>
<dbReference type="GO" id="GO:0006412">
    <property type="term" value="P:translation"/>
    <property type="evidence" value="ECO:0007669"/>
    <property type="project" value="UniProtKB-UniRule"/>
</dbReference>
<dbReference type="Pfam" id="PF01327">
    <property type="entry name" value="Pep_deformylase"/>
    <property type="match status" value="1"/>
</dbReference>
<dbReference type="EMBL" id="LLWF02000016">
    <property type="protein sequence ID" value="ONH83855.1"/>
    <property type="molecule type" value="Genomic_DNA"/>
</dbReference>
<comment type="similarity">
    <text evidence="1 2">Belongs to the polypeptide deformylase family.</text>
</comment>
<dbReference type="InterPro" id="IPR036821">
    <property type="entry name" value="Peptide_deformylase_sf"/>
</dbReference>
<dbReference type="AlphaFoldDB" id="A0A1S8D928"/>
<keyword evidence="2" id="KW-0648">Protein biosynthesis</keyword>
<dbReference type="PANTHER" id="PTHR10458:SF22">
    <property type="entry name" value="PEPTIDE DEFORMYLASE"/>
    <property type="match status" value="1"/>
</dbReference>
<dbReference type="HAMAP" id="MF_00163">
    <property type="entry name" value="Pep_deformylase"/>
    <property type="match status" value="1"/>
</dbReference>
<protein>
    <recommendedName>
        <fullName evidence="2">Peptide deformylase</fullName>
        <shortName evidence="2">PDF</shortName>
        <ecNumber evidence="2">3.5.1.88</ecNumber>
    </recommendedName>
    <alternativeName>
        <fullName evidence="2">Polypeptide deformylase</fullName>
    </alternativeName>
</protein>
<dbReference type="Proteomes" id="UP000054844">
    <property type="component" value="Unassembled WGS sequence"/>
</dbReference>
<dbReference type="Gene3D" id="3.90.45.10">
    <property type="entry name" value="Peptide deformylase"/>
    <property type="match status" value="1"/>
</dbReference>
<feature type="active site" evidence="2">
    <location>
        <position position="133"/>
    </location>
</feature>
<dbReference type="PRINTS" id="PR01576">
    <property type="entry name" value="PDEFORMYLASE"/>
</dbReference>
<feature type="binding site" evidence="2">
    <location>
        <position position="90"/>
    </location>
    <ligand>
        <name>Fe cation</name>
        <dbReference type="ChEBI" id="CHEBI:24875"/>
    </ligand>
</feature>
<dbReference type="NCBIfam" id="NF001159">
    <property type="entry name" value="PRK00150.1-3"/>
    <property type="match status" value="1"/>
</dbReference>
<dbReference type="NCBIfam" id="TIGR00079">
    <property type="entry name" value="pept_deformyl"/>
    <property type="match status" value="1"/>
</dbReference>
<evidence type="ECO:0000313" key="6">
    <source>
        <dbReference type="Proteomes" id="UP000254919"/>
    </source>
</evidence>
<sequence>MAILKIARMGHPVLLRRAEPVADPRDPEIRRLVEDMVETMLDAGGVGLAAPQVHVPLRLFVVREWEGGRALVNPELEALGEEVESGWEGCLSIPGLRGCVPRAKRVRWRAQDLDGREIGGEAEGMSARVLQHEYDHLEGTLYTMRMPDLTLLGFDQELARAAAERRKAEEAEAAS</sequence>
<reference evidence="3 5" key="1">
    <citation type="submission" date="2016-12" db="EMBL/GenBank/DDBJ databases">
        <title>Draft genome sequence of Roseomonas mucosa strain AU37, isolated from a peripheral intravenous catheter.</title>
        <authorList>
            <person name="Choudhury M.A."/>
            <person name="Sidjabat H.E."/>
            <person name="Wailan A.M."/>
            <person name="Zhang L."/>
            <person name="Marsh N.M."/>
            <person name="Rickard C.M."/>
            <person name="Davies M."/>
            <person name="Mcmillan D.J."/>
        </authorList>
    </citation>
    <scope>NUCLEOTIDE SEQUENCE [LARGE SCALE GENOMIC DNA]</scope>
    <source>
        <strain evidence="3 5">SAVE376</strain>
    </source>
</reference>
<evidence type="ECO:0000313" key="4">
    <source>
        <dbReference type="EMBL" id="SUE41170.1"/>
    </source>
</evidence>
<dbReference type="OrthoDB" id="9804313at2"/>
<feature type="binding site" evidence="2">
    <location>
        <position position="132"/>
    </location>
    <ligand>
        <name>Fe cation</name>
        <dbReference type="ChEBI" id="CHEBI:24875"/>
    </ligand>
</feature>
<dbReference type="STRING" id="207340.APZ41_007230"/>
<evidence type="ECO:0000313" key="5">
    <source>
        <dbReference type="Proteomes" id="UP000054844"/>
    </source>
</evidence>
<keyword evidence="5" id="KW-1185">Reference proteome</keyword>
<dbReference type="PANTHER" id="PTHR10458">
    <property type="entry name" value="PEPTIDE DEFORMYLASE"/>
    <property type="match status" value="1"/>
</dbReference>
<evidence type="ECO:0000256" key="1">
    <source>
        <dbReference type="ARBA" id="ARBA00010759"/>
    </source>
</evidence>
<keyword evidence="2" id="KW-0408">Iron</keyword>
<dbReference type="CDD" id="cd00487">
    <property type="entry name" value="Pep_deformylase"/>
    <property type="match status" value="1"/>
</dbReference>
<feature type="binding site" evidence="2">
    <location>
        <position position="136"/>
    </location>
    <ligand>
        <name>Fe cation</name>
        <dbReference type="ChEBI" id="CHEBI:24875"/>
    </ligand>
</feature>
<keyword evidence="2 4" id="KW-0378">Hydrolase</keyword>
<dbReference type="GO" id="GO:0046872">
    <property type="term" value="F:metal ion binding"/>
    <property type="evidence" value="ECO:0007669"/>
    <property type="project" value="UniProtKB-KW"/>
</dbReference>
<gene>
    <name evidence="4" type="primary">def_2</name>
    <name evidence="2" type="synonym">def</name>
    <name evidence="3" type="ORF">APZ41_007230</name>
    <name evidence="4" type="ORF">NCTC13291_02747</name>
</gene>
<accession>A0A1S8D928</accession>
<comment type="function">
    <text evidence="2">Removes the formyl group from the N-terminal Met of newly synthesized proteins. Requires at least a dipeptide for an efficient rate of reaction. N-terminal L-methionine is a prerequisite for activity but the enzyme has broad specificity at other positions.</text>
</comment>
<comment type="cofactor">
    <cofactor evidence="2">
        <name>Fe(2+)</name>
        <dbReference type="ChEBI" id="CHEBI:29033"/>
    </cofactor>
    <text evidence="2">Binds 1 Fe(2+) ion.</text>
</comment>
<dbReference type="GeneID" id="99633786"/>
<dbReference type="Proteomes" id="UP000254919">
    <property type="component" value="Unassembled WGS sequence"/>
</dbReference>
<proteinExistence type="inferred from homology"/>
<organism evidence="3 5">
    <name type="scientific">Roseomonas mucosa</name>
    <dbReference type="NCBI Taxonomy" id="207340"/>
    <lineage>
        <taxon>Bacteria</taxon>
        <taxon>Pseudomonadati</taxon>
        <taxon>Pseudomonadota</taxon>
        <taxon>Alphaproteobacteria</taxon>
        <taxon>Acetobacterales</taxon>
        <taxon>Roseomonadaceae</taxon>
        <taxon>Roseomonas</taxon>
    </lineage>
</organism>
<name>A0A1S8D928_9PROT</name>
<reference evidence="4 6" key="2">
    <citation type="submission" date="2018-06" db="EMBL/GenBank/DDBJ databases">
        <authorList>
            <consortium name="Pathogen Informatics"/>
            <person name="Doyle S."/>
        </authorList>
    </citation>
    <scope>NUCLEOTIDE SEQUENCE [LARGE SCALE GENOMIC DNA]</scope>
    <source>
        <strain evidence="4 6">NCTC13291</strain>
    </source>
</reference>
<dbReference type="EC" id="3.5.1.88" evidence="2"/>
<dbReference type="EMBL" id="UGVN01000001">
    <property type="protein sequence ID" value="SUE41170.1"/>
    <property type="molecule type" value="Genomic_DNA"/>
</dbReference>